<evidence type="ECO:0000259" key="5">
    <source>
        <dbReference type="PROSITE" id="PS51886"/>
    </source>
</evidence>
<sequence length="517" mass="57759">MYAIVRDVPTTFDKCVTTVDNTVSPIDISLAKKQYKEYVNALREHVDHIVEIPADPLHPDCCFIEDTAVVIEDTAVVNCLGAESRRKEISAVEKALRKNCQIPVIKDVVRMDEIDPQATLDGGDVLYTGEHLFVGLSHRTNQRGADVLKKVFSEKCPVYTIHSLLAHNLLHFKCIVTMLNDKTLLVYDHKAGLDVVSEIEGYTKDWYNIIKIPEQIPSNIVSLSHGKVVIYQQGFSESENVLMKELKEKRNEQDETSSISSSSLISMSSLNSSISSLHSSTAASFILIHNKNGCSVGGDGSGSTAVDALTSLASASAKNSIVADFDMPSIYLQERKESTEPVLTENIAETIRPYIPRRYRVASSWKLLYSLDQHGVSLFSLYSSTKDYEGPCIMIIKDADKQIYGAYLSSTLKCQNNMYYGTGECFLWKLTSEKDYKKEEHALPKIKVFPWTGKNDYMILCNTDFIAIGGGDGKFGLWLNSDLEKGYSTNCPTFDNECLALKQQFQCMEMEVWGLTI</sequence>
<dbReference type="PANTHER" id="PTHR23354:SF62">
    <property type="entry name" value="MUSTARD, ISOFORM V"/>
    <property type="match status" value="1"/>
</dbReference>
<dbReference type="EMBL" id="JAANQT010000023">
    <property type="protein sequence ID" value="KAG1315787.1"/>
    <property type="molecule type" value="Genomic_DNA"/>
</dbReference>
<organism evidence="6 7">
    <name type="scientific">Rhizopus oryzae</name>
    <name type="common">Mucormycosis agent</name>
    <name type="synonym">Rhizopus arrhizus var. delemar</name>
    <dbReference type="NCBI Taxonomy" id="64495"/>
    <lineage>
        <taxon>Eukaryota</taxon>
        <taxon>Fungi</taxon>
        <taxon>Fungi incertae sedis</taxon>
        <taxon>Mucoromycota</taxon>
        <taxon>Mucoromycotina</taxon>
        <taxon>Mucoromycetes</taxon>
        <taxon>Mucorales</taxon>
        <taxon>Mucorineae</taxon>
        <taxon>Rhizopodaceae</taxon>
        <taxon>Rhizopus</taxon>
    </lineage>
</organism>
<accession>A0A9P7BXT2</accession>
<evidence type="ECO:0000256" key="3">
    <source>
        <dbReference type="ARBA" id="ARBA00023128"/>
    </source>
</evidence>
<dbReference type="GO" id="GO:0005634">
    <property type="term" value="C:nucleus"/>
    <property type="evidence" value="ECO:0007669"/>
    <property type="project" value="TreeGrafter"/>
</dbReference>
<feature type="domain" description="TLDc" evidence="5">
    <location>
        <begin position="341"/>
        <end position="516"/>
    </location>
</feature>
<dbReference type="AlphaFoldDB" id="A0A9P7BXT2"/>
<keyword evidence="7" id="KW-1185">Reference proteome</keyword>
<evidence type="ECO:0000313" key="6">
    <source>
        <dbReference type="EMBL" id="KAG1315787.1"/>
    </source>
</evidence>
<dbReference type="OrthoDB" id="26679at2759"/>
<evidence type="ECO:0000313" key="7">
    <source>
        <dbReference type="Proteomes" id="UP000716291"/>
    </source>
</evidence>
<name>A0A9P7BXT2_RHIOR</name>
<protein>
    <recommendedName>
        <fullName evidence="4">Oxidation resistance protein 1</fullName>
    </recommendedName>
</protein>
<dbReference type="SMART" id="SM00584">
    <property type="entry name" value="TLDc"/>
    <property type="match status" value="1"/>
</dbReference>
<keyword evidence="3" id="KW-0496">Mitochondrion</keyword>
<comment type="caution">
    <text evidence="6">The sequence shown here is derived from an EMBL/GenBank/DDBJ whole genome shotgun (WGS) entry which is preliminary data.</text>
</comment>
<gene>
    <name evidence="6" type="ORF">G6F64_000392</name>
</gene>
<comment type="subcellular location">
    <subcellularLocation>
        <location evidence="1">Mitochondrion</location>
    </subcellularLocation>
</comment>
<dbReference type="Pfam" id="PF02274">
    <property type="entry name" value="ADI"/>
    <property type="match status" value="1"/>
</dbReference>
<dbReference type="PROSITE" id="PS51886">
    <property type="entry name" value="TLDC"/>
    <property type="match status" value="1"/>
</dbReference>
<dbReference type="GO" id="GO:0006979">
    <property type="term" value="P:response to oxidative stress"/>
    <property type="evidence" value="ECO:0007669"/>
    <property type="project" value="TreeGrafter"/>
</dbReference>
<evidence type="ECO:0000256" key="1">
    <source>
        <dbReference type="ARBA" id="ARBA00004173"/>
    </source>
</evidence>
<dbReference type="InterPro" id="IPR006571">
    <property type="entry name" value="TLDc_dom"/>
</dbReference>
<dbReference type="Gene3D" id="3.75.10.10">
    <property type="entry name" value="L-arginine/glycine Amidinotransferase, Chain A"/>
    <property type="match status" value="1"/>
</dbReference>
<dbReference type="PANTHER" id="PTHR23354">
    <property type="entry name" value="NUCLEOLAR PROTEIN 7/ESTROGEN RECEPTOR COACTIVATOR-RELATED"/>
    <property type="match status" value="1"/>
</dbReference>
<dbReference type="Proteomes" id="UP000716291">
    <property type="component" value="Unassembled WGS sequence"/>
</dbReference>
<evidence type="ECO:0000256" key="4">
    <source>
        <dbReference type="ARBA" id="ARBA00040604"/>
    </source>
</evidence>
<comment type="similarity">
    <text evidence="2">Belongs to the OXR1 family.</text>
</comment>
<proteinExistence type="inferred from homology"/>
<dbReference type="Pfam" id="PF07534">
    <property type="entry name" value="TLD"/>
    <property type="match status" value="1"/>
</dbReference>
<dbReference type="SUPFAM" id="SSF55909">
    <property type="entry name" value="Pentein"/>
    <property type="match status" value="1"/>
</dbReference>
<dbReference type="GO" id="GO:0005739">
    <property type="term" value="C:mitochondrion"/>
    <property type="evidence" value="ECO:0007669"/>
    <property type="project" value="UniProtKB-SubCell"/>
</dbReference>
<evidence type="ECO:0000256" key="2">
    <source>
        <dbReference type="ARBA" id="ARBA00009540"/>
    </source>
</evidence>
<reference evidence="6" key="1">
    <citation type="journal article" date="2020" name="Microb. Genom.">
        <title>Genetic diversity of clinical and environmental Mucorales isolates obtained from an investigation of mucormycosis cases among solid organ transplant recipients.</title>
        <authorList>
            <person name="Nguyen M.H."/>
            <person name="Kaul D."/>
            <person name="Muto C."/>
            <person name="Cheng S.J."/>
            <person name="Richter R.A."/>
            <person name="Bruno V.M."/>
            <person name="Liu G."/>
            <person name="Beyhan S."/>
            <person name="Sundermann A.J."/>
            <person name="Mounaud S."/>
            <person name="Pasculle A.W."/>
            <person name="Nierman W.C."/>
            <person name="Driscoll E."/>
            <person name="Cumbie R."/>
            <person name="Clancy C.J."/>
            <person name="Dupont C.L."/>
        </authorList>
    </citation>
    <scope>NUCLEOTIDE SEQUENCE</scope>
    <source>
        <strain evidence="6">GL11</strain>
    </source>
</reference>